<evidence type="ECO:0000256" key="1">
    <source>
        <dbReference type="ARBA" id="ARBA00022614"/>
    </source>
</evidence>
<comment type="similarity">
    <text evidence="3">Belongs to the ANP32 family.</text>
</comment>
<dbReference type="Pfam" id="PF14580">
    <property type="entry name" value="LRR_9"/>
    <property type="match status" value="1"/>
</dbReference>
<dbReference type="PANTHER" id="PTHR45913:SF22">
    <property type="entry name" value="SCAN BOX DOMAIN-CONTAINING PROTEIN"/>
    <property type="match status" value="1"/>
</dbReference>
<proteinExistence type="inferred from homology"/>
<sequence length="798" mass="90837">MEMRKRVTLELRGKMPAEVKELVLDNCRSDDGKISGLSSDFENLEHLSMINVGLLSISNLPKLNKLRKLELCDNRISGGLEVLVEKTPNLTQLNLSANKIREISTLEPLKKLPRLRILDLFICEVTKLLNYRESIFTLLPQLIYLDDFDASNISNLDLEADGLDDEYDENGDEDEEEDEESDDEDDLDGEDDKNGRDDEDEEDDGDEDEDVDVTDPMPETSSASKKKVRQYSQEYLKLGFIPATHDERSPFCLLCQQCLPNESMERGRLEVHLKANHSAYVNSDLNYFKSLKEKFEKTVSRTLEASYDISLLIAKSGKNHTIGEDLIKPSISAFLKTALGKDDRDVKAMPLSDHTVSRRIDEMSEDVEAQLVEKLKSRKFSVLMDESSLRDNEAVLLAYARYIDKGEFAEEMLFCKSLEATATATDVYNKLKNYLDVNNISMANITSCAADGAPVRMGKKNGCLKLMKDENPEMLLVHCVIHRENLVSKNISPVLNEVLKSVIKCINAIKANAKCDRLFKQFCEDKNAEPVRLFLHPEVRWWLSKGNCLKRFMELFGVLSHFLSDKPEMKHLLTVDGKALVSYLADIFERLNTLNKQLQGTNKTLVDAKAKIFGFITLIELCQKHISDKKFDMFHWLKKCEVTPAAVRVIVDHLKRLACDLKERFSDLKETDFPAWVVQPMLVDLSEVSMQYQEELSEMQNDESLKTLFGVKGAMAWLCDETEAKYPNSSYFARKLLLPFPSPYFAECGLNAVNDLLLRKRNGADITERGDLRMKLTKLEPNIKSLCSRHQAQAQASH</sequence>
<reference evidence="6" key="1">
    <citation type="submission" date="2025-08" db="UniProtKB">
        <authorList>
            <consortium name="RefSeq"/>
        </authorList>
    </citation>
    <scope>IDENTIFICATION</scope>
    <source>
        <tissue evidence="6">Blood</tissue>
    </source>
</reference>
<dbReference type="GeneID" id="117656378"/>
<evidence type="ECO:0000313" key="6">
    <source>
        <dbReference type="RefSeq" id="XP_034260433.1"/>
    </source>
</evidence>
<dbReference type="PANTHER" id="PTHR45913">
    <property type="entry name" value="EPM2A-INTERACTING PROTEIN 1"/>
    <property type="match status" value="1"/>
</dbReference>
<protein>
    <submittedName>
        <fullName evidence="6">Protein FAM200C-like isoform X1</fullName>
    </submittedName>
</protein>
<keyword evidence="5" id="KW-1185">Reference proteome</keyword>
<keyword evidence="2" id="KW-0677">Repeat</keyword>
<dbReference type="SUPFAM" id="SSF52058">
    <property type="entry name" value="L domain-like"/>
    <property type="match status" value="1"/>
</dbReference>
<dbReference type="SUPFAM" id="SSF53098">
    <property type="entry name" value="Ribonuclease H-like"/>
    <property type="match status" value="1"/>
</dbReference>
<feature type="compositionally biased region" description="Acidic residues" evidence="4">
    <location>
        <begin position="159"/>
        <end position="213"/>
    </location>
</feature>
<evidence type="ECO:0000256" key="2">
    <source>
        <dbReference type="ARBA" id="ARBA00022737"/>
    </source>
</evidence>
<dbReference type="RefSeq" id="XP_034260433.1">
    <property type="nucleotide sequence ID" value="XM_034404542.2"/>
</dbReference>
<dbReference type="KEGG" id="pgut:117656378"/>
<dbReference type="InterPro" id="IPR012337">
    <property type="entry name" value="RNaseH-like_sf"/>
</dbReference>
<name>A0A6P9APQ8_PANGU</name>
<dbReference type="FunFam" id="3.80.10.10:FF:000003">
    <property type="entry name" value="Acidic leucine-rich nuclear phosphoprotein 32 family member A"/>
    <property type="match status" value="1"/>
</dbReference>
<organism evidence="5 6">
    <name type="scientific">Pantherophis guttatus</name>
    <name type="common">Corn snake</name>
    <name type="synonym">Elaphe guttata</name>
    <dbReference type="NCBI Taxonomy" id="94885"/>
    <lineage>
        <taxon>Eukaryota</taxon>
        <taxon>Metazoa</taxon>
        <taxon>Chordata</taxon>
        <taxon>Craniata</taxon>
        <taxon>Vertebrata</taxon>
        <taxon>Euteleostomi</taxon>
        <taxon>Lepidosauria</taxon>
        <taxon>Squamata</taxon>
        <taxon>Bifurcata</taxon>
        <taxon>Unidentata</taxon>
        <taxon>Episquamata</taxon>
        <taxon>Toxicofera</taxon>
        <taxon>Serpentes</taxon>
        <taxon>Colubroidea</taxon>
        <taxon>Colubridae</taxon>
        <taxon>Colubrinae</taxon>
        <taxon>Pantherophis</taxon>
    </lineage>
</organism>
<feature type="region of interest" description="Disordered" evidence="4">
    <location>
        <begin position="159"/>
        <end position="228"/>
    </location>
</feature>
<keyword evidence="1" id="KW-0433">Leucine-rich repeat</keyword>
<accession>A0A6P9APQ8</accession>
<dbReference type="PROSITE" id="PS51450">
    <property type="entry name" value="LRR"/>
    <property type="match status" value="1"/>
</dbReference>
<dbReference type="InterPro" id="IPR001611">
    <property type="entry name" value="Leu-rich_rpt"/>
</dbReference>
<dbReference type="Proteomes" id="UP001652622">
    <property type="component" value="Unplaced"/>
</dbReference>
<evidence type="ECO:0000313" key="5">
    <source>
        <dbReference type="Proteomes" id="UP001652622"/>
    </source>
</evidence>
<evidence type="ECO:0000256" key="4">
    <source>
        <dbReference type="SAM" id="MobiDB-lite"/>
    </source>
</evidence>
<dbReference type="Gene3D" id="3.80.10.10">
    <property type="entry name" value="Ribonuclease Inhibitor"/>
    <property type="match status" value="1"/>
</dbReference>
<dbReference type="InterPro" id="IPR032675">
    <property type="entry name" value="LRR_dom_sf"/>
</dbReference>
<gene>
    <name evidence="6" type="primary">LOC117656378</name>
</gene>
<dbReference type="AlphaFoldDB" id="A0A6P9APQ8"/>
<evidence type="ECO:0000256" key="3">
    <source>
        <dbReference type="ARBA" id="ARBA00025777"/>
    </source>
</evidence>